<evidence type="ECO:0000256" key="1">
    <source>
        <dbReference type="ARBA" id="ARBA00010409"/>
    </source>
</evidence>
<keyword evidence="2" id="KW-0819">tRNA processing</keyword>
<feature type="domain" description="tRNA (32-2'-O)-methyltransferase regulator THADA-like C-terminal TPR repeats region" evidence="5">
    <location>
        <begin position="837"/>
        <end position="994"/>
    </location>
</feature>
<accession>A0A1G4MD40</accession>
<dbReference type="GO" id="GO:0005829">
    <property type="term" value="C:cytosol"/>
    <property type="evidence" value="ECO:0007669"/>
    <property type="project" value="TreeGrafter"/>
</dbReference>
<dbReference type="InterPro" id="IPR016024">
    <property type="entry name" value="ARM-type_fold"/>
</dbReference>
<dbReference type="STRING" id="4955.A0A1G4MD40"/>
<dbReference type="SUPFAM" id="SSF48371">
    <property type="entry name" value="ARM repeat"/>
    <property type="match status" value="1"/>
</dbReference>
<evidence type="ECO:0000256" key="2">
    <source>
        <dbReference type="ARBA" id="ARBA00022694"/>
    </source>
</evidence>
<feature type="domain" description="tRNA (32-2'-O)-methyltransferase regulator THADA-like TPR repeats region" evidence="4">
    <location>
        <begin position="233"/>
        <end position="498"/>
    </location>
</feature>
<sequence length="1443" mass="165406">MIEDQCFPSHIMVIIKTIGTIKEQLISIKTNQLSGDSINTDFFVASFQEIFASLNDEKAIDDKTRLLLTDTMSVWLLRSRQLLDNKSLDTEFYREFLKETLLQEKNCTFLLCYVIDFWSEGGAALANALADLFKKLTALLRLIHGSASKSIFMGWVNQILAIAPSMRVLYFLLDCLSGEIDTYIVFQKRPSFVEDSLNLMGSESLATPIGKCLTSLLVGTYKLHFKEVSSGDWFSLWESTVISHLDDPKLSRKIENYVLVPIFKSCPSKIFTEFVRRNFNETSHQLIPILKIGQDLSIEEEPFQNDKLVSLSFIEAMLQHETFRLPAFELLTYSPKRSKAIQPYVYELVKRNIHTFFVDIELKVRNDFHSAFKKFVDRIRDSTYALQRDAVKLKSKGKFPNEQNEKLHLIETAREFLCWLILFLKRQLAPGAQYQRKSLSIKILKTLVFSRIDCLIKRKYVDPRQKMDYPFSISVSEDETLFRLLCDNLTDNFNDIRNNSLELLTIFADKSKSLPLFSSAEREYVHSQAMKLLNSYKGSDGGAKVMEFLFIVDNKKQLFVSNLVETLYEKVRFAFETFPESVDVPISGFFAAAAAVLSNFNFEESDQSCNIIKKCIDAVFLNWETVKPVLCEESLASNFSLGDTDHLIFDQVVTSFAFRSIRESANLLSTIFARGPLNKADLTRCGQLLLTQLSSIRHSGAFQSIVPCFSACCQRCSRDVPNQLEVWINEMIVTLKTKTQYITRRSGGLPFLLSAILIAEKAETRPLLNLTFETLLSIVKIPVSEHEERVDLPQVNAFNCIKALFVESELSESCTAFVHPSLELCLHFFASPLWSLRNCAFMLFTALQNRLFGKPGKNISARLFFTRYKGVREVLLRQLRDSLKTTNENMHLIRVSSTSLGSLLQESQIESIFLVLTILSRLKETPGYEGLQEFKDLVLECLEFKTWKIRELAARALPHLCSDPFSEALLLWSDPNFSPQHQNRLHGFLLAVKEVFVIELAKSDKSEIPQHLVDLIVDDLSRLLIKNPCFITSNIYVQLLAMVLKGSEELRSTLRMRKIINSIGHYFISLNNEYCTDGSKQLLMKSLLKILFCYEDPDSVKDLILLCLYSPSFEVQIASAKYIESNIDLDREENVEIFDTLMNLLQDSLLWTHVKHHVVIALQKSTRKCSPSLISILLNQENDAEMEAAALEYLGSVVDNNNNQYWHYIDKHAQDDSSLEIRQSCLTSLMNFYNSNADLKAIFKIIGYLFDDELNLRVTAAKFLNKQFIKLPFFRWNTTFSVTVKIAIRTLISQCSSEEVFDLAMNSLQRNFRELEFVKSIEDQEEIFEVETSNQFRNYIDQGIDSINLLKSEPSRIGEVKNYIQELIAKFILQMERFDTRDAPLGWGSDSKIFARVVLLRASALQFSVPAIDTLDKALHRYKFHPLVFEIMGTLGTSTLENL</sequence>
<keyword evidence="7" id="KW-1185">Reference proteome</keyword>
<dbReference type="InterPro" id="IPR011989">
    <property type="entry name" value="ARM-like"/>
</dbReference>
<dbReference type="PANTHER" id="PTHR14387:SF0">
    <property type="entry name" value="DUF2428 DOMAIN-CONTAINING PROTEIN"/>
    <property type="match status" value="1"/>
</dbReference>
<reference evidence="7" key="1">
    <citation type="submission" date="2016-03" db="EMBL/GenBank/DDBJ databases">
        <authorList>
            <person name="Devillers H."/>
        </authorList>
    </citation>
    <scope>NUCLEOTIDE SEQUENCE [LARGE SCALE GENOMIC DNA]</scope>
</reference>
<dbReference type="GO" id="GO:0030488">
    <property type="term" value="P:tRNA methylation"/>
    <property type="evidence" value="ECO:0007669"/>
    <property type="project" value="TreeGrafter"/>
</dbReference>
<dbReference type="OrthoDB" id="73997at2759"/>
<feature type="domain" description="DUF2428" evidence="3">
    <location>
        <begin position="611"/>
        <end position="835"/>
    </location>
</feature>
<organism evidence="6 7">
    <name type="scientific">Lachancea fermentati</name>
    <name type="common">Zygosaccharomyces fermentati</name>
    <dbReference type="NCBI Taxonomy" id="4955"/>
    <lineage>
        <taxon>Eukaryota</taxon>
        <taxon>Fungi</taxon>
        <taxon>Dikarya</taxon>
        <taxon>Ascomycota</taxon>
        <taxon>Saccharomycotina</taxon>
        <taxon>Saccharomycetes</taxon>
        <taxon>Saccharomycetales</taxon>
        <taxon>Saccharomycetaceae</taxon>
        <taxon>Lachancea</taxon>
    </lineage>
</organism>
<dbReference type="OMA" id="TQHITRR"/>
<evidence type="ECO:0000259" key="3">
    <source>
        <dbReference type="Pfam" id="PF10350"/>
    </source>
</evidence>
<protein>
    <submittedName>
        <fullName evidence="6">LAFE_0E05556g1_1</fullName>
    </submittedName>
</protein>
<dbReference type="EMBL" id="LT598488">
    <property type="protein sequence ID" value="SCW01710.1"/>
    <property type="molecule type" value="Genomic_DNA"/>
</dbReference>
<comment type="similarity">
    <text evidence="1">Belongs to the THADA family.</text>
</comment>
<dbReference type="Pfam" id="PF10350">
    <property type="entry name" value="DUF2428"/>
    <property type="match status" value="1"/>
</dbReference>
<dbReference type="Pfam" id="PF25151">
    <property type="entry name" value="TPR_Trm732_C"/>
    <property type="match status" value="1"/>
</dbReference>
<gene>
    <name evidence="6" type="ORF">LAFE_0E05556G</name>
</gene>
<evidence type="ECO:0000259" key="4">
    <source>
        <dbReference type="Pfam" id="PF25150"/>
    </source>
</evidence>
<dbReference type="PANTHER" id="PTHR14387">
    <property type="entry name" value="THADA/DEATH RECEPTOR INTERACTING PROTEIN"/>
    <property type="match status" value="1"/>
</dbReference>
<dbReference type="InterPro" id="IPR056843">
    <property type="entry name" value="THADA-like_TPR"/>
</dbReference>
<name>A0A1G4MD40_LACFM</name>
<evidence type="ECO:0000259" key="5">
    <source>
        <dbReference type="Pfam" id="PF25151"/>
    </source>
</evidence>
<proteinExistence type="inferred from homology"/>
<dbReference type="InterPro" id="IPR051954">
    <property type="entry name" value="tRNA_methyltransferase_THADA"/>
</dbReference>
<dbReference type="InterPro" id="IPR056842">
    <property type="entry name" value="THADA-like_TPR_C"/>
</dbReference>
<dbReference type="Proteomes" id="UP000190831">
    <property type="component" value="Chromosome E"/>
</dbReference>
<dbReference type="InterPro" id="IPR019442">
    <property type="entry name" value="THADA/TRM732_DUF2428"/>
</dbReference>
<dbReference type="Gene3D" id="1.25.10.10">
    <property type="entry name" value="Leucine-rich Repeat Variant"/>
    <property type="match status" value="1"/>
</dbReference>
<dbReference type="Pfam" id="PF25150">
    <property type="entry name" value="TPR_Trm732"/>
    <property type="match status" value="1"/>
</dbReference>
<evidence type="ECO:0000313" key="6">
    <source>
        <dbReference type="EMBL" id="SCW01710.1"/>
    </source>
</evidence>
<evidence type="ECO:0000313" key="7">
    <source>
        <dbReference type="Proteomes" id="UP000190831"/>
    </source>
</evidence>